<dbReference type="CDD" id="cd14788">
    <property type="entry name" value="GumN"/>
    <property type="match status" value="1"/>
</dbReference>
<keyword evidence="1" id="KW-0732">Signal</keyword>
<dbReference type="Pfam" id="PF01963">
    <property type="entry name" value="TraB_PrgY_gumN"/>
    <property type="match status" value="1"/>
</dbReference>
<feature type="chain" id="PRO_5019359509" evidence="1">
    <location>
        <begin position="25"/>
        <end position="339"/>
    </location>
</feature>
<sequence>MKLTFLRPASGVFLLSLLCAPTFAQTSSEAPLPADAAATELDQVLVTGEQPGPGLWKVSKNDHVLWILGTLAPLPKKMSWRSKDTEAVIADSQEVIGDSSAKINVGFFRGLTLVPSLLRARKNPDGAKLKDVLSPEQYARWSALKAKYIGRDNGIESRRPMLAAQELYEKAVDRSGLSSKNAAWDVVKQAAKKNKIPVTSPKIDIELDDPKATIKEFETTPVAADIACLETTMQRVETDMQSMQLRANAWASGDLNALRSLPYPDQKATCLAAISSAPGLRDRVQQVQKRMINAWMTAVQTALAKNRSTLAVVSIAELVKPDGRLARLRALGYTVEEPQ</sequence>
<dbReference type="RefSeq" id="WP_129832028.1">
    <property type="nucleotide sequence ID" value="NZ_CP035704.1"/>
</dbReference>
<accession>A0A411HGY1</accession>
<dbReference type="Proteomes" id="UP000291562">
    <property type="component" value="Chromosome"/>
</dbReference>
<evidence type="ECO:0000256" key="1">
    <source>
        <dbReference type="SAM" id="SignalP"/>
    </source>
</evidence>
<organism evidence="2 3">
    <name type="scientific">Pseudolysobacter antarcticus</name>
    <dbReference type="NCBI Taxonomy" id="2511995"/>
    <lineage>
        <taxon>Bacteria</taxon>
        <taxon>Pseudomonadati</taxon>
        <taxon>Pseudomonadota</taxon>
        <taxon>Gammaproteobacteria</taxon>
        <taxon>Lysobacterales</taxon>
        <taxon>Rhodanobacteraceae</taxon>
        <taxon>Pseudolysobacter</taxon>
    </lineage>
</organism>
<protein>
    <submittedName>
        <fullName evidence="2">TraB/GumN family protein</fullName>
    </submittedName>
</protein>
<dbReference type="KEGG" id="xbc:ELE36_04915"/>
<keyword evidence="3" id="KW-1185">Reference proteome</keyword>
<evidence type="ECO:0000313" key="2">
    <source>
        <dbReference type="EMBL" id="QBB69768.1"/>
    </source>
</evidence>
<dbReference type="EMBL" id="CP035704">
    <property type="protein sequence ID" value="QBB69768.1"/>
    <property type="molecule type" value="Genomic_DNA"/>
</dbReference>
<dbReference type="InterPro" id="IPR002816">
    <property type="entry name" value="TraB/PrgY/GumN_fam"/>
</dbReference>
<gene>
    <name evidence="2" type="ORF">ELE36_04915</name>
</gene>
<dbReference type="AlphaFoldDB" id="A0A411HGY1"/>
<dbReference type="OrthoDB" id="8743055at2"/>
<feature type="signal peptide" evidence="1">
    <location>
        <begin position="1"/>
        <end position="24"/>
    </location>
</feature>
<evidence type="ECO:0000313" key="3">
    <source>
        <dbReference type="Proteomes" id="UP000291562"/>
    </source>
</evidence>
<proteinExistence type="predicted"/>
<reference evidence="2 3" key="1">
    <citation type="submission" date="2019-01" db="EMBL/GenBank/DDBJ databases">
        <title>Pseudolysobacter antarctica gen. nov., sp. nov., isolated from Fildes Peninsula, Antarctica.</title>
        <authorList>
            <person name="Wei Z."/>
            <person name="Peng F."/>
        </authorList>
    </citation>
    <scope>NUCLEOTIDE SEQUENCE [LARGE SCALE GENOMIC DNA]</scope>
    <source>
        <strain evidence="2 3">AQ6-296</strain>
    </source>
</reference>
<name>A0A411HGY1_9GAMM</name>